<dbReference type="InterPro" id="IPR004245">
    <property type="entry name" value="DUF229"/>
</dbReference>
<accession>A0A8J1TAW2</accession>
<reference evidence="1" key="1">
    <citation type="submission" date="2022-03" db="EMBL/GenBank/DDBJ databases">
        <authorList>
            <person name="Martin C."/>
        </authorList>
    </citation>
    <scope>NUCLEOTIDE SEQUENCE</scope>
</reference>
<dbReference type="GO" id="GO:0005615">
    <property type="term" value="C:extracellular space"/>
    <property type="evidence" value="ECO:0007669"/>
    <property type="project" value="TreeGrafter"/>
</dbReference>
<sequence>MATSSRLMVFTGCLFIAIILYSLSENTSKFTDDTSDTSEARKITHNRIIEDAFKLYYNMDDDKQNVGSSPVCKSHQPTDLDLDKYRMEMIDHLLEYPKLINSDQIVLNKEWCTYNKAGNIFCTDNDTSMKIIEFDIFSIIGDEIIDRKISGIANLDAFVNTLGDVQKNSLKGKDILSIVQGRSGGRIYRQFLFLTSKSIFSEAKSKHVNKGYNLNVLFLKDFSRSEFYRKCPETRKTLQTLLMKNQCAVIDFPLHHAVFLKENDALRGFLKGKTNSFSSRQTSLFDEYRRLGYKIVRIDNQDLPRTCHACDFDKFNSDEISSSLIDQLIRKSIKSLNARLNSVSIRDEVRYIEYVMGYIEALLKTSSQPLFSFSYLSNLFDELNLDGAFADTILSRHLEALTEYDNTVTIIVSNKGSTRKFLENKYHTVFETLQVSNPPLFIVVPNAIPKHIREIFASIQSNALKIVTLLDLNNVLNQIGSILSSNDSDLNEIYVPENQMNATPIKQTDEIIGMHPIFETNMTSNRHNLASYHFPFRTCDDINQLAASNGNKEVHILPCICEGKQIEFPNDTIQVALAEFAIAHINSLIHDSVKSLKIHEAKQAQYAPCAKLRGVRFMNVKSERQNDSVITRMVITAHPILKNVNETISLSITVMASLKNNSVLNTTMIYYNVLESTNKLERTDTLNPLCFSNGETHEVTTLFDEIQHRREVMAPHFGVYPKIHAVDRHGCLILLIRDYSHTVVVEAANMCSGNSEFTLTVDVELRNMRTSRVFPVTETISPRENKFLGYLQQTSYYARRKQYAFITSFTIRLIS</sequence>
<comment type="caution">
    <text evidence="1">The sequence shown here is derived from an EMBL/GenBank/DDBJ whole genome shotgun (WGS) entry which is preliminary data.</text>
</comment>
<dbReference type="Pfam" id="PF02995">
    <property type="entry name" value="DUF229"/>
    <property type="match status" value="1"/>
</dbReference>
<protein>
    <submittedName>
        <fullName evidence="1">Uncharacterized protein</fullName>
    </submittedName>
</protein>
<name>A0A8J1TAW2_OWEFU</name>
<keyword evidence="2" id="KW-1185">Reference proteome</keyword>
<dbReference type="OrthoDB" id="6052814at2759"/>
<dbReference type="PANTHER" id="PTHR10974:SF1">
    <property type="entry name" value="FI08016P-RELATED"/>
    <property type="match status" value="1"/>
</dbReference>
<organism evidence="1 2">
    <name type="scientific">Owenia fusiformis</name>
    <name type="common">Polychaete worm</name>
    <dbReference type="NCBI Taxonomy" id="6347"/>
    <lineage>
        <taxon>Eukaryota</taxon>
        <taxon>Metazoa</taxon>
        <taxon>Spiralia</taxon>
        <taxon>Lophotrochozoa</taxon>
        <taxon>Annelida</taxon>
        <taxon>Polychaeta</taxon>
        <taxon>Sedentaria</taxon>
        <taxon>Canalipalpata</taxon>
        <taxon>Sabellida</taxon>
        <taxon>Oweniida</taxon>
        <taxon>Oweniidae</taxon>
        <taxon>Owenia</taxon>
    </lineage>
</organism>
<dbReference type="AlphaFoldDB" id="A0A8J1TAW2"/>
<evidence type="ECO:0000313" key="1">
    <source>
        <dbReference type="EMBL" id="CAH1799792.1"/>
    </source>
</evidence>
<dbReference type="Proteomes" id="UP000749559">
    <property type="component" value="Unassembled WGS sequence"/>
</dbReference>
<dbReference type="EMBL" id="CAIIXF020000011">
    <property type="protein sequence ID" value="CAH1799792.1"/>
    <property type="molecule type" value="Genomic_DNA"/>
</dbReference>
<gene>
    <name evidence="1" type="ORF">OFUS_LOCUS23761</name>
</gene>
<proteinExistence type="predicted"/>
<evidence type="ECO:0000313" key="2">
    <source>
        <dbReference type="Proteomes" id="UP000749559"/>
    </source>
</evidence>
<dbReference type="PANTHER" id="PTHR10974">
    <property type="entry name" value="FI08016P-RELATED"/>
    <property type="match status" value="1"/>
</dbReference>